<dbReference type="EMBL" id="PVNH01000007">
    <property type="protein sequence ID" value="PRX46588.1"/>
    <property type="molecule type" value="Genomic_DNA"/>
</dbReference>
<dbReference type="Proteomes" id="UP000238362">
    <property type="component" value="Unassembled WGS sequence"/>
</dbReference>
<keyword evidence="2" id="KW-1185">Reference proteome</keyword>
<proteinExistence type="predicted"/>
<name>A0A2T0LSF4_9PSEU</name>
<dbReference type="Pfam" id="PF02566">
    <property type="entry name" value="OsmC"/>
    <property type="match status" value="1"/>
</dbReference>
<evidence type="ECO:0000313" key="1">
    <source>
        <dbReference type="EMBL" id="PRX46588.1"/>
    </source>
</evidence>
<dbReference type="SUPFAM" id="SSF53474">
    <property type="entry name" value="alpha/beta-Hydrolases"/>
    <property type="match status" value="1"/>
</dbReference>
<dbReference type="InterPro" id="IPR003718">
    <property type="entry name" value="OsmC/Ohr_fam"/>
</dbReference>
<dbReference type="PANTHER" id="PTHR39624:SF2">
    <property type="entry name" value="OSMC-LIKE PROTEIN"/>
    <property type="match status" value="1"/>
</dbReference>
<dbReference type="Gene3D" id="3.40.50.1820">
    <property type="entry name" value="alpha/beta hydrolase"/>
    <property type="match status" value="1"/>
</dbReference>
<dbReference type="OrthoDB" id="9789573at2"/>
<sequence length="360" mass="37812">MTAFRIEGAEGRPLTARLDLPGTEPRAYALFVHCLPSGTGSAAEVVTRALTAAGVGVLRIACDRPGEFTTERGFGATVADLVAAARRLRRRYAAPTLLVGHSHGGTALLAAAHRLADVRAVVTIGAPSGPPHADLSDRIARLGAALLVLHSPVDAEVGIEHAREIFEAARHPRSFLALDGADHHLTGTADAAFAASMLTAWAVRYLPAPAAAEPEEGRVVVAESGAGPYGQHLTAGHHALTADEPPPAGAGSGPSPYDYLLAGLGACTSMTVRMYADRKGWPLDGVTVSLRHSRVHAADCADCETTSGRIDRIDRVIRIDGGDLDDEQRARLLEIADRCPVHRTLRSETVIHTEAAPPRA</sequence>
<organism evidence="1 2">
    <name type="scientific">Prauserella shujinwangii</name>
    <dbReference type="NCBI Taxonomy" id="1453103"/>
    <lineage>
        <taxon>Bacteria</taxon>
        <taxon>Bacillati</taxon>
        <taxon>Actinomycetota</taxon>
        <taxon>Actinomycetes</taxon>
        <taxon>Pseudonocardiales</taxon>
        <taxon>Pseudonocardiaceae</taxon>
        <taxon>Prauserella</taxon>
    </lineage>
</organism>
<dbReference type="SUPFAM" id="SSF82784">
    <property type="entry name" value="OsmC-like"/>
    <property type="match status" value="1"/>
</dbReference>
<accession>A0A2T0LSF4</accession>
<dbReference type="Gene3D" id="3.30.300.20">
    <property type="match status" value="1"/>
</dbReference>
<dbReference type="PANTHER" id="PTHR39624">
    <property type="entry name" value="PROTEIN INVOLVED IN RIMO-MEDIATED BETA-METHYLTHIOLATION OF RIBOSOMAL PROTEIN S12 YCAO"/>
    <property type="match status" value="1"/>
</dbReference>
<dbReference type="InterPro" id="IPR036102">
    <property type="entry name" value="OsmC/Ohrsf"/>
</dbReference>
<evidence type="ECO:0000313" key="2">
    <source>
        <dbReference type="Proteomes" id="UP000238362"/>
    </source>
</evidence>
<dbReference type="InterPro" id="IPR015946">
    <property type="entry name" value="KH_dom-like_a/b"/>
</dbReference>
<gene>
    <name evidence="1" type="ORF">B0I33_107165</name>
</gene>
<dbReference type="AlphaFoldDB" id="A0A2T0LSF4"/>
<protein>
    <submittedName>
        <fullName evidence="1">Putative redox protein</fullName>
    </submittedName>
</protein>
<reference evidence="1 2" key="1">
    <citation type="submission" date="2018-03" db="EMBL/GenBank/DDBJ databases">
        <title>Genomic Encyclopedia of Type Strains, Phase III (KMG-III): the genomes of soil and plant-associated and newly described type strains.</title>
        <authorList>
            <person name="Whitman W."/>
        </authorList>
    </citation>
    <scope>NUCLEOTIDE SEQUENCE [LARGE SCALE GENOMIC DNA]</scope>
    <source>
        <strain evidence="1 2">CGMCC 4.7125</strain>
    </source>
</reference>
<dbReference type="InterPro" id="IPR029058">
    <property type="entry name" value="AB_hydrolase_fold"/>
</dbReference>
<comment type="caution">
    <text evidence="1">The sequence shown here is derived from an EMBL/GenBank/DDBJ whole genome shotgun (WGS) entry which is preliminary data.</text>
</comment>